<comment type="catalytic activity">
    <reaction evidence="2">
        <text>2 GTP = 3',3'-c-di-GMP + 2 diphosphate</text>
        <dbReference type="Rhea" id="RHEA:24898"/>
        <dbReference type="ChEBI" id="CHEBI:33019"/>
        <dbReference type="ChEBI" id="CHEBI:37565"/>
        <dbReference type="ChEBI" id="CHEBI:58805"/>
        <dbReference type="EC" id="2.7.7.65"/>
    </reaction>
</comment>
<dbReference type="GO" id="GO:1902201">
    <property type="term" value="P:negative regulation of bacterial-type flagellum-dependent cell motility"/>
    <property type="evidence" value="ECO:0007669"/>
    <property type="project" value="TreeGrafter"/>
</dbReference>
<comment type="caution">
    <text evidence="5">The sequence shown here is derived from an EMBL/GenBank/DDBJ whole genome shotgun (WGS) entry which is preliminary data.</text>
</comment>
<dbReference type="NCBIfam" id="TIGR00254">
    <property type="entry name" value="GGDEF"/>
    <property type="match status" value="1"/>
</dbReference>
<dbReference type="CDD" id="cd01949">
    <property type="entry name" value="GGDEF"/>
    <property type="match status" value="1"/>
</dbReference>
<keyword evidence="3" id="KW-1133">Transmembrane helix</keyword>
<name>A0A4R1L6J1_9BACT</name>
<dbReference type="InterPro" id="IPR043128">
    <property type="entry name" value="Rev_trsase/Diguanyl_cyclase"/>
</dbReference>
<dbReference type="PANTHER" id="PTHR45138:SF9">
    <property type="entry name" value="DIGUANYLATE CYCLASE DGCM-RELATED"/>
    <property type="match status" value="1"/>
</dbReference>
<evidence type="ECO:0000313" key="5">
    <source>
        <dbReference type="EMBL" id="TCK71899.1"/>
    </source>
</evidence>
<dbReference type="InterPro" id="IPR029787">
    <property type="entry name" value="Nucleotide_cyclase"/>
</dbReference>
<dbReference type="GO" id="GO:0005886">
    <property type="term" value="C:plasma membrane"/>
    <property type="evidence" value="ECO:0007669"/>
    <property type="project" value="TreeGrafter"/>
</dbReference>
<sequence>MIHELDDFCLFMSIEAKLRQFTLIQRLLMGALLGLTALHALLFAPGWQPVPVSRLLTAALPLVVALCGLWRMSKVSARERPSWLWLSLALALWASGQIVEVLVSRSPAASNLTADPSEFFYILAAFPLLLAISSTAETESIASLFSLNLLQSLLAAGLTFVLLFRTPLPSQKASMEILYAVECGFLAIAATLRLVTWSTAEERRRVRMLCGVLWLYLPIELGMDYATLRWNLRAGTPLDLLWSVPFLFAGWRALTLPFDEPPEAAKRHRIRRKIFLLIESLCPLLITLGVFALAAMLVPRHPAIALAAMLLLLLIQGLHSGLIQLNYLLSQRQLLRQEEKLKETNLVLERLSWLDPLTGISNRRHFTTALDAEWKRATRRRAPLAILMIDVDYFKSVNDLHGHSYGDACLVRVANVLREELRGAADLLARFGGEEFILMLPETSSEDAAAVAERLRCATAQAAIVNRASHFHQRLTISIGVASSQPGIVMKPELLIDAADRALYDAKRRGRNCVSLWHAESEAEGTPASLHSRGVAAPHRT</sequence>
<evidence type="ECO:0000256" key="3">
    <source>
        <dbReference type="SAM" id="Phobius"/>
    </source>
</evidence>
<evidence type="ECO:0000256" key="1">
    <source>
        <dbReference type="ARBA" id="ARBA00012528"/>
    </source>
</evidence>
<dbReference type="EMBL" id="SMGK01000004">
    <property type="protein sequence ID" value="TCK71899.1"/>
    <property type="molecule type" value="Genomic_DNA"/>
</dbReference>
<feature type="transmembrane region" description="Helical" evidence="3">
    <location>
        <begin position="52"/>
        <end position="70"/>
    </location>
</feature>
<feature type="transmembrane region" description="Helical" evidence="3">
    <location>
        <begin position="143"/>
        <end position="165"/>
    </location>
</feature>
<feature type="domain" description="GGDEF" evidence="4">
    <location>
        <begin position="382"/>
        <end position="519"/>
    </location>
</feature>
<keyword evidence="3" id="KW-0472">Membrane</keyword>
<evidence type="ECO:0000256" key="2">
    <source>
        <dbReference type="ARBA" id="ARBA00034247"/>
    </source>
</evidence>
<dbReference type="Proteomes" id="UP000295210">
    <property type="component" value="Unassembled WGS sequence"/>
</dbReference>
<feature type="transmembrane region" description="Helical" evidence="3">
    <location>
        <begin position="82"/>
        <end position="99"/>
    </location>
</feature>
<dbReference type="Gene3D" id="3.30.70.270">
    <property type="match status" value="1"/>
</dbReference>
<dbReference type="EC" id="2.7.7.65" evidence="1"/>
<dbReference type="SUPFAM" id="SSF55073">
    <property type="entry name" value="Nucleotide cyclase"/>
    <property type="match status" value="1"/>
</dbReference>
<feature type="transmembrane region" description="Helical" evidence="3">
    <location>
        <begin position="177"/>
        <end position="196"/>
    </location>
</feature>
<evidence type="ECO:0000313" key="6">
    <source>
        <dbReference type="Proteomes" id="UP000295210"/>
    </source>
</evidence>
<reference evidence="5 6" key="1">
    <citation type="submission" date="2019-03" db="EMBL/GenBank/DDBJ databases">
        <title>Genomic Encyclopedia of Type Strains, Phase IV (KMG-IV): sequencing the most valuable type-strain genomes for metagenomic binning, comparative biology and taxonomic classification.</title>
        <authorList>
            <person name="Goeker M."/>
        </authorList>
    </citation>
    <scope>NUCLEOTIDE SEQUENCE [LARGE SCALE GENOMIC DNA]</scope>
    <source>
        <strain evidence="5 6">DSM 103428</strain>
    </source>
</reference>
<feature type="transmembrane region" description="Helical" evidence="3">
    <location>
        <begin position="27"/>
        <end position="46"/>
    </location>
</feature>
<feature type="transmembrane region" description="Helical" evidence="3">
    <location>
        <begin position="274"/>
        <end position="298"/>
    </location>
</feature>
<evidence type="ECO:0000259" key="4">
    <source>
        <dbReference type="PROSITE" id="PS50887"/>
    </source>
</evidence>
<keyword evidence="6" id="KW-1185">Reference proteome</keyword>
<dbReference type="Pfam" id="PF00990">
    <property type="entry name" value="GGDEF"/>
    <property type="match status" value="1"/>
</dbReference>
<keyword evidence="3" id="KW-0812">Transmembrane</keyword>
<accession>A0A4R1L6J1</accession>
<dbReference type="GO" id="GO:0043709">
    <property type="term" value="P:cell adhesion involved in single-species biofilm formation"/>
    <property type="evidence" value="ECO:0007669"/>
    <property type="project" value="TreeGrafter"/>
</dbReference>
<dbReference type="PROSITE" id="PS50887">
    <property type="entry name" value="GGDEF"/>
    <property type="match status" value="1"/>
</dbReference>
<dbReference type="FunFam" id="3.30.70.270:FF:000001">
    <property type="entry name" value="Diguanylate cyclase domain protein"/>
    <property type="match status" value="1"/>
</dbReference>
<dbReference type="InterPro" id="IPR000160">
    <property type="entry name" value="GGDEF_dom"/>
</dbReference>
<feature type="transmembrane region" description="Helical" evidence="3">
    <location>
        <begin position="304"/>
        <end position="329"/>
    </location>
</feature>
<organism evidence="5 6">
    <name type="scientific">Acidipila rosea</name>
    <dbReference type="NCBI Taxonomy" id="768535"/>
    <lineage>
        <taxon>Bacteria</taxon>
        <taxon>Pseudomonadati</taxon>
        <taxon>Acidobacteriota</taxon>
        <taxon>Terriglobia</taxon>
        <taxon>Terriglobales</taxon>
        <taxon>Acidobacteriaceae</taxon>
        <taxon>Acidipila</taxon>
    </lineage>
</organism>
<gene>
    <name evidence="5" type="ORF">C7378_2521</name>
</gene>
<protein>
    <recommendedName>
        <fullName evidence="1">diguanylate cyclase</fullName>
        <ecNumber evidence="1">2.7.7.65</ecNumber>
    </recommendedName>
</protein>
<dbReference type="SMART" id="SM00267">
    <property type="entry name" value="GGDEF"/>
    <property type="match status" value="1"/>
</dbReference>
<dbReference type="GO" id="GO:0052621">
    <property type="term" value="F:diguanylate cyclase activity"/>
    <property type="evidence" value="ECO:0007669"/>
    <property type="project" value="UniProtKB-EC"/>
</dbReference>
<dbReference type="InterPro" id="IPR050469">
    <property type="entry name" value="Diguanylate_Cyclase"/>
</dbReference>
<dbReference type="AlphaFoldDB" id="A0A4R1L6J1"/>
<feature type="transmembrane region" description="Helical" evidence="3">
    <location>
        <begin position="119"/>
        <end position="136"/>
    </location>
</feature>
<proteinExistence type="predicted"/>
<dbReference type="PANTHER" id="PTHR45138">
    <property type="entry name" value="REGULATORY COMPONENTS OF SENSORY TRANSDUCTION SYSTEM"/>
    <property type="match status" value="1"/>
</dbReference>